<sequence>MMALYASRYELKYLSFLSTMAVRSPDLNPCDFWLWGYPERCCIPVLDCSLAELKVRIRNTHSKEVTPETLRSIVEPISRFQLFCRKRWTAR</sequence>
<dbReference type="Proteomes" id="UP000499080">
    <property type="component" value="Unassembled WGS sequence"/>
</dbReference>
<name>A0A4Y2KAE6_ARAVE</name>
<dbReference type="InterPro" id="IPR036397">
    <property type="entry name" value="RNaseH_sf"/>
</dbReference>
<evidence type="ECO:0000313" key="2">
    <source>
        <dbReference type="Proteomes" id="UP000499080"/>
    </source>
</evidence>
<dbReference type="EMBL" id="BGPR01004403">
    <property type="protein sequence ID" value="GBM99277.1"/>
    <property type="molecule type" value="Genomic_DNA"/>
</dbReference>
<accession>A0A4Y2KAE6</accession>
<keyword evidence="2" id="KW-1185">Reference proteome</keyword>
<comment type="caution">
    <text evidence="1">The sequence shown here is derived from an EMBL/GenBank/DDBJ whole genome shotgun (WGS) entry which is preliminary data.</text>
</comment>
<evidence type="ECO:0000313" key="1">
    <source>
        <dbReference type="EMBL" id="GBM99277.1"/>
    </source>
</evidence>
<dbReference type="GO" id="GO:0003676">
    <property type="term" value="F:nucleic acid binding"/>
    <property type="evidence" value="ECO:0007669"/>
    <property type="project" value="InterPro"/>
</dbReference>
<dbReference type="Gene3D" id="3.30.420.10">
    <property type="entry name" value="Ribonuclease H-like superfamily/Ribonuclease H"/>
    <property type="match status" value="1"/>
</dbReference>
<reference evidence="1 2" key="1">
    <citation type="journal article" date="2019" name="Sci. Rep.">
        <title>Orb-weaving spider Araneus ventricosus genome elucidates the spidroin gene catalogue.</title>
        <authorList>
            <person name="Kono N."/>
            <person name="Nakamura H."/>
            <person name="Ohtoshi R."/>
            <person name="Moran D.A.P."/>
            <person name="Shinohara A."/>
            <person name="Yoshida Y."/>
            <person name="Fujiwara M."/>
            <person name="Mori M."/>
            <person name="Tomita M."/>
            <person name="Arakawa K."/>
        </authorList>
    </citation>
    <scope>NUCLEOTIDE SEQUENCE [LARGE SCALE GENOMIC DNA]</scope>
</reference>
<proteinExistence type="predicted"/>
<dbReference type="AlphaFoldDB" id="A0A4Y2KAE6"/>
<protein>
    <submittedName>
        <fullName evidence="1">Uncharacterized protein</fullName>
    </submittedName>
</protein>
<organism evidence="1 2">
    <name type="scientific">Araneus ventricosus</name>
    <name type="common">Orbweaver spider</name>
    <name type="synonym">Epeira ventricosa</name>
    <dbReference type="NCBI Taxonomy" id="182803"/>
    <lineage>
        <taxon>Eukaryota</taxon>
        <taxon>Metazoa</taxon>
        <taxon>Ecdysozoa</taxon>
        <taxon>Arthropoda</taxon>
        <taxon>Chelicerata</taxon>
        <taxon>Arachnida</taxon>
        <taxon>Araneae</taxon>
        <taxon>Araneomorphae</taxon>
        <taxon>Entelegynae</taxon>
        <taxon>Araneoidea</taxon>
        <taxon>Araneidae</taxon>
        <taxon>Araneus</taxon>
    </lineage>
</organism>
<gene>
    <name evidence="1" type="ORF">AVEN_80607_1</name>
</gene>